<feature type="region of interest" description="Disordered" evidence="1">
    <location>
        <begin position="1"/>
        <end position="22"/>
    </location>
</feature>
<accession>G0MM66</accession>
<gene>
    <name evidence="2" type="ORF">CAEBREN_02450</name>
</gene>
<dbReference type="AlphaFoldDB" id="G0MM66"/>
<dbReference type="Proteomes" id="UP000008068">
    <property type="component" value="Unassembled WGS sequence"/>
</dbReference>
<keyword evidence="3" id="KW-1185">Reference proteome</keyword>
<dbReference type="EMBL" id="GL379801">
    <property type="protein sequence ID" value="EGT36602.1"/>
    <property type="molecule type" value="Genomic_DNA"/>
</dbReference>
<evidence type="ECO:0000313" key="3">
    <source>
        <dbReference type="Proteomes" id="UP000008068"/>
    </source>
</evidence>
<sequence>MTRIKQVARKSTGIGPPYTAKQKRWWNKNRKAEKAMVIAVRYSAWGRECRVVRRAEEAEKREAEKAAEEAEKAAEEAEKAAEEAEKAAKEAKKAAMEAKKAAEEAKKAAEEAKKGDFRRV</sequence>
<dbReference type="InParanoid" id="G0MM66"/>
<dbReference type="HOGENOM" id="CLU_2051701_0_0_1"/>
<name>G0MM66_CAEBE</name>
<proteinExistence type="predicted"/>
<protein>
    <submittedName>
        <fullName evidence="2">Uncharacterized protein</fullName>
    </submittedName>
</protein>
<reference evidence="3" key="1">
    <citation type="submission" date="2011-07" db="EMBL/GenBank/DDBJ databases">
        <authorList>
            <consortium name="Caenorhabditis brenneri Sequencing and Analysis Consortium"/>
            <person name="Wilson R.K."/>
        </authorList>
    </citation>
    <scope>NUCLEOTIDE SEQUENCE [LARGE SCALE GENOMIC DNA]</scope>
    <source>
        <strain evidence="3">PB2801</strain>
    </source>
</reference>
<feature type="region of interest" description="Disordered" evidence="1">
    <location>
        <begin position="55"/>
        <end position="120"/>
    </location>
</feature>
<evidence type="ECO:0000256" key="1">
    <source>
        <dbReference type="SAM" id="MobiDB-lite"/>
    </source>
</evidence>
<evidence type="ECO:0000313" key="2">
    <source>
        <dbReference type="EMBL" id="EGT36602.1"/>
    </source>
</evidence>
<organism evidence="3">
    <name type="scientific">Caenorhabditis brenneri</name>
    <name type="common">Nematode worm</name>
    <dbReference type="NCBI Taxonomy" id="135651"/>
    <lineage>
        <taxon>Eukaryota</taxon>
        <taxon>Metazoa</taxon>
        <taxon>Ecdysozoa</taxon>
        <taxon>Nematoda</taxon>
        <taxon>Chromadorea</taxon>
        <taxon>Rhabditida</taxon>
        <taxon>Rhabditina</taxon>
        <taxon>Rhabditomorpha</taxon>
        <taxon>Rhabditoidea</taxon>
        <taxon>Rhabditidae</taxon>
        <taxon>Peloderinae</taxon>
        <taxon>Caenorhabditis</taxon>
    </lineage>
</organism>